<sequence>MKEVKKECIAQIRGASAPSYDPFDCEQMKLLKEQSVCTAECIAKRFNLVDEHGDMKRESVLVNLRAKIGDNNAWKSEAVEGFVDKCLAELKASKEKSAEAAEAAAALKKESQPIEKESRDEKVGCNPCPLEFSHCIWREVVQGCPAESQIDSGKCKKIREGLAKGDKSFLNKHFLHHFSAHSEDKKSWD</sequence>
<dbReference type="Pfam" id="PF01395">
    <property type="entry name" value="PBP_GOBP"/>
    <property type="match status" value="1"/>
</dbReference>
<proteinExistence type="evidence at transcript level"/>
<organism evidence="4">
    <name type="scientific">Eupeodes corollae</name>
    <dbReference type="NCBI Taxonomy" id="290404"/>
    <lineage>
        <taxon>Eukaryota</taxon>
        <taxon>Metazoa</taxon>
        <taxon>Ecdysozoa</taxon>
        <taxon>Arthropoda</taxon>
        <taxon>Hexapoda</taxon>
        <taxon>Insecta</taxon>
        <taxon>Pterygota</taxon>
        <taxon>Neoptera</taxon>
        <taxon>Endopterygota</taxon>
        <taxon>Diptera</taxon>
        <taxon>Brachycera</taxon>
        <taxon>Muscomorpha</taxon>
        <taxon>Syrphoidea</taxon>
        <taxon>Syrphidae</taxon>
        <taxon>Syrphinae</taxon>
        <taxon>Syrphini</taxon>
        <taxon>Eupeodes</taxon>
        <taxon>Eupeodes</taxon>
    </lineage>
</organism>
<dbReference type="EMBL" id="MT585318">
    <property type="protein sequence ID" value="QYL00031.1"/>
    <property type="molecule type" value="mRNA"/>
</dbReference>
<dbReference type="GO" id="GO:0005576">
    <property type="term" value="C:extracellular region"/>
    <property type="evidence" value="ECO:0007669"/>
    <property type="project" value="UniProtKB-SubCell"/>
</dbReference>
<dbReference type="SUPFAM" id="SSF47565">
    <property type="entry name" value="Insect pheromone/odorant-binding proteins"/>
    <property type="match status" value="1"/>
</dbReference>
<evidence type="ECO:0000313" key="4">
    <source>
        <dbReference type="EMBL" id="QYL00031.1"/>
    </source>
</evidence>
<dbReference type="PANTHER" id="PTHR21066">
    <property type="entry name" value="ODORANT-BINDING PROTEIN 59A-RELATED"/>
    <property type="match status" value="1"/>
</dbReference>
<evidence type="ECO:0000256" key="1">
    <source>
        <dbReference type="ARBA" id="ARBA00004613"/>
    </source>
</evidence>
<dbReference type="GO" id="GO:0005549">
    <property type="term" value="F:odorant binding"/>
    <property type="evidence" value="ECO:0007669"/>
    <property type="project" value="InterPro"/>
</dbReference>
<protein>
    <submittedName>
        <fullName evidence="4">OBP3</fullName>
    </submittedName>
</protein>
<comment type="similarity">
    <text evidence="2">Belongs to the PBP/GOBP family.</text>
</comment>
<dbReference type="InterPro" id="IPR006170">
    <property type="entry name" value="PBP/GOBP"/>
</dbReference>
<dbReference type="InterPro" id="IPR052295">
    <property type="entry name" value="Odorant-binding_protein"/>
</dbReference>
<keyword evidence="3" id="KW-0964">Secreted</keyword>
<comment type="subcellular location">
    <subcellularLocation>
        <location evidence="1">Secreted</location>
    </subcellularLocation>
</comment>
<evidence type="ECO:0000256" key="3">
    <source>
        <dbReference type="ARBA" id="ARBA00022525"/>
    </source>
</evidence>
<dbReference type="Gene3D" id="1.10.238.270">
    <property type="match status" value="1"/>
</dbReference>
<dbReference type="InterPro" id="IPR036728">
    <property type="entry name" value="PBP_GOBP_sf"/>
</dbReference>
<dbReference type="PANTHER" id="PTHR21066:SF17">
    <property type="entry name" value="AGAP011368-PA"/>
    <property type="match status" value="1"/>
</dbReference>
<dbReference type="AlphaFoldDB" id="A0A8F9RZG1"/>
<reference evidence="4" key="1">
    <citation type="submission" date="2020-06" db="EMBL/GenBank/DDBJ databases">
        <authorList>
            <person name="Jia H.R."/>
        </authorList>
    </citation>
    <scope>NUCLEOTIDE SEQUENCE</scope>
</reference>
<name>A0A8F9RZG1_9MUSC</name>
<accession>A0A8F9RZG1</accession>
<evidence type="ECO:0000256" key="2">
    <source>
        <dbReference type="ARBA" id="ARBA00008098"/>
    </source>
</evidence>